<feature type="region of interest" description="Disordered" evidence="1">
    <location>
        <begin position="104"/>
        <end position="125"/>
    </location>
</feature>
<feature type="compositionally biased region" description="Basic and acidic residues" evidence="1">
    <location>
        <begin position="744"/>
        <end position="753"/>
    </location>
</feature>
<feature type="compositionally biased region" description="Basic residues" evidence="1">
    <location>
        <begin position="925"/>
        <end position="935"/>
    </location>
</feature>
<proteinExistence type="predicted"/>
<feature type="compositionally biased region" description="Polar residues" evidence="1">
    <location>
        <begin position="504"/>
        <end position="522"/>
    </location>
</feature>
<gene>
    <name evidence="2" type="ORF">M0812_23556</name>
</gene>
<evidence type="ECO:0000313" key="3">
    <source>
        <dbReference type="Proteomes" id="UP001146793"/>
    </source>
</evidence>
<feature type="compositionally biased region" description="Acidic residues" evidence="1">
    <location>
        <begin position="1180"/>
        <end position="1190"/>
    </location>
</feature>
<feature type="compositionally biased region" description="Basic and acidic residues" evidence="1">
    <location>
        <begin position="908"/>
        <end position="924"/>
    </location>
</feature>
<feature type="compositionally biased region" description="Basic and acidic residues" evidence="1">
    <location>
        <begin position="567"/>
        <end position="589"/>
    </location>
</feature>
<evidence type="ECO:0000313" key="2">
    <source>
        <dbReference type="EMBL" id="KAJ3430546.1"/>
    </source>
</evidence>
<dbReference type="Proteomes" id="UP001146793">
    <property type="component" value="Unassembled WGS sequence"/>
</dbReference>
<feature type="compositionally biased region" description="Low complexity" evidence="1">
    <location>
        <begin position="939"/>
        <end position="964"/>
    </location>
</feature>
<organism evidence="2 3">
    <name type="scientific">Anaeramoeba flamelloides</name>
    <dbReference type="NCBI Taxonomy" id="1746091"/>
    <lineage>
        <taxon>Eukaryota</taxon>
        <taxon>Metamonada</taxon>
        <taxon>Anaeramoebidae</taxon>
        <taxon>Anaeramoeba</taxon>
    </lineage>
</organism>
<feature type="compositionally biased region" description="Basic and acidic residues" evidence="1">
    <location>
        <begin position="455"/>
        <end position="485"/>
    </location>
</feature>
<feature type="region of interest" description="Disordered" evidence="1">
    <location>
        <begin position="454"/>
        <end position="613"/>
    </location>
</feature>
<feature type="compositionally biased region" description="Low complexity" evidence="1">
    <location>
        <begin position="248"/>
        <end position="259"/>
    </location>
</feature>
<sequence length="1414" mass="166246">MSQKFHLTAHIKENKMRVPISNPQDLKISTLLSIIESRNIFSKTKITFLKNDQNEFLFPNDCIVDVLDSGDTIFCICEEGIEEKEEEEKIKHKTNSKDLQIKVKKLQRDKNNSKNQESKIENKESIEFDNSESELELWIDEDFFVKNSPNYKNQSATTPQTITTTTTTTTPLTTPLTTPQQTRKVQIQYITKTLENSVIEDLSDISTDLSSDDLYLEQEKRELELLKSKLDLNLSEKDDLLFDFNDSTNSGNSSDSINSHSKKHSNNSGSDSDFRKNEEDEELLKEKQLLEQERNDHLFDDIFDFEDNSESSSDEEEKDFQEANKEKIVKEEKQEKEEKQFINTAQLENKKLKIPRRINFKTIKTHSQLQAKKETLNKSSEENGNIIENINIHNSDPKEEKLEFEMVRSKKEKNFLSIEEKQIKDNLETNTKIKQINENLNNNNNYKNIQNENQEEQKEKKEDLEKNQNEKTKKQNKIHKEKEYEYEQEQVQNQEQETKVETNIENQSNGNKTPPTNVTMTKHNNKDMLPLENQKTELQETLSNTESRPNPESESIKEANNNNNEEQTSRNDTIELKKTEKELIQKDDINDVAQSKETQEPDQKIKENHKGLDANKKLTQLEKSDYNSNGQENKEFTVYLQNSKGGYKDKCRIYFVKKQMKIILPGNQLKACRLELINFQVINNDKKIGLLTMNEQYYVIKFKRNLEFEQFLQNLVPNTIDSKLKINLINLQEEIKNNNPDFKNNTDRNKDSDNSNNSNNSISNYNNNNINYNNNNNYNNNINAINNNNNNDNNKGKNNKDKNKDKDKSIGTNNNINNETEELKFEIELLNEKYKSVGNSYIIISKKLIKFKNVDGEIYSENNDKVKVSYTKRKIILRIKHQNYRFKFQKNHDLKKFLQLLKTKNNIENDHKATKTHNKYEPKNKKITKKRSKPKIKNESNNNNNSKSQNKSKSNYNGNSNSNHNNKHKKNNEIPKFRIKILDNKLKILGASEINFAKDKVTIFDLERNLIEESILNIKFRPSSKSSKNGKLQFVSFSKLFLIKFHSNELRSNFSKLIQSKQKEKFEQFEIYNSQTFQITILNDYHKQTTEGELKFYKGQLHFTTKSRKIKETVNEIKHNKHKIKNLISHLIIKKTDFLIKFHNNKEREKFSEYYKQNLLLFHIQTLGSKQQQQQKQQEENDSDDEYDENDYNHYDDKKAKGIKKIRKERQKQNFKIKLVDKQSEILCLGEIVLQGGNVIIKRDQQSPIASTRNDIFLIIKDKSKALITMLFYKTKGRLYIKLENHRDLLKISKLFQIVKDNASNQPHKWNANILYSNVDHLYQKSEIEIVFNSETVTFNILDRDLTIKKKISFVLSTNINSKISNKNPKIIEFKINSKSQLILKLNSKNDATELYKFINKLKIKSNSSKLRRK</sequence>
<feature type="compositionally biased region" description="Low complexity" evidence="1">
    <location>
        <begin position="754"/>
        <end position="793"/>
    </location>
</feature>
<accession>A0AAV7YL40</accession>
<reference evidence="2" key="1">
    <citation type="submission" date="2022-08" db="EMBL/GenBank/DDBJ databases">
        <title>Novel sulphate-reducing endosymbionts in the free-living metamonad Anaeramoeba.</title>
        <authorList>
            <person name="Jerlstrom-Hultqvist J."/>
            <person name="Cepicka I."/>
            <person name="Gallot-Lavallee L."/>
            <person name="Salas-Leiva D."/>
            <person name="Curtis B.A."/>
            <person name="Zahonova K."/>
            <person name="Pipaliya S."/>
            <person name="Dacks J."/>
            <person name="Roger A.J."/>
        </authorList>
    </citation>
    <scope>NUCLEOTIDE SEQUENCE</scope>
    <source>
        <strain evidence="2">Busselton2</strain>
    </source>
</reference>
<feature type="region of interest" description="Disordered" evidence="1">
    <location>
        <begin position="737"/>
        <end position="815"/>
    </location>
</feature>
<feature type="compositionally biased region" description="Basic and acidic residues" evidence="1">
    <location>
        <begin position="597"/>
        <end position="613"/>
    </location>
</feature>
<protein>
    <submittedName>
        <fullName evidence="2">Uncharacterized protein</fullName>
    </submittedName>
</protein>
<feature type="region of interest" description="Disordered" evidence="1">
    <location>
        <begin position="1171"/>
        <end position="1199"/>
    </location>
</feature>
<dbReference type="EMBL" id="JANTQA010000051">
    <property type="protein sequence ID" value="KAJ3430546.1"/>
    <property type="molecule type" value="Genomic_DNA"/>
</dbReference>
<feature type="region of interest" description="Disordered" evidence="1">
    <location>
        <begin position="908"/>
        <end position="973"/>
    </location>
</feature>
<feature type="region of interest" description="Disordered" evidence="1">
    <location>
        <begin position="248"/>
        <end position="282"/>
    </location>
</feature>
<feature type="compositionally biased region" description="Low complexity" evidence="1">
    <location>
        <begin position="157"/>
        <end position="179"/>
    </location>
</feature>
<evidence type="ECO:0000256" key="1">
    <source>
        <dbReference type="SAM" id="MobiDB-lite"/>
    </source>
</evidence>
<comment type="caution">
    <text evidence="2">The sequence shown here is derived from an EMBL/GenBank/DDBJ whole genome shotgun (WGS) entry which is preliminary data.</text>
</comment>
<feature type="compositionally biased region" description="Basic and acidic residues" evidence="1">
    <location>
        <begin position="794"/>
        <end position="809"/>
    </location>
</feature>
<feature type="compositionally biased region" description="Polar residues" evidence="1">
    <location>
        <begin position="539"/>
        <end position="548"/>
    </location>
</feature>
<name>A0AAV7YL40_9EUKA</name>
<feature type="region of interest" description="Disordered" evidence="1">
    <location>
        <begin position="150"/>
        <end position="179"/>
    </location>
</feature>
<feature type="compositionally biased region" description="Basic and acidic residues" evidence="1">
    <location>
        <begin position="272"/>
        <end position="282"/>
    </location>
</feature>